<proteinExistence type="predicted"/>
<name>A0A5R8KBG9_9BACT</name>
<feature type="domain" description="Methyltransferase FkbM" evidence="1">
    <location>
        <begin position="49"/>
        <end position="216"/>
    </location>
</feature>
<dbReference type="EMBL" id="VAUV01000014">
    <property type="protein sequence ID" value="TLD69265.1"/>
    <property type="molecule type" value="Genomic_DNA"/>
</dbReference>
<evidence type="ECO:0000313" key="3">
    <source>
        <dbReference type="Proteomes" id="UP000306196"/>
    </source>
</evidence>
<dbReference type="GO" id="GO:0032259">
    <property type="term" value="P:methylation"/>
    <property type="evidence" value="ECO:0007669"/>
    <property type="project" value="UniProtKB-KW"/>
</dbReference>
<dbReference type="AlphaFoldDB" id="A0A5R8KBG9"/>
<dbReference type="SUPFAM" id="SSF53335">
    <property type="entry name" value="S-adenosyl-L-methionine-dependent methyltransferases"/>
    <property type="match status" value="1"/>
</dbReference>
<dbReference type="InterPro" id="IPR029063">
    <property type="entry name" value="SAM-dependent_MTases_sf"/>
</dbReference>
<evidence type="ECO:0000259" key="1">
    <source>
        <dbReference type="Pfam" id="PF05050"/>
    </source>
</evidence>
<organism evidence="2 3">
    <name type="scientific">Phragmitibacter flavus</name>
    <dbReference type="NCBI Taxonomy" id="2576071"/>
    <lineage>
        <taxon>Bacteria</taxon>
        <taxon>Pseudomonadati</taxon>
        <taxon>Verrucomicrobiota</taxon>
        <taxon>Verrucomicrobiia</taxon>
        <taxon>Verrucomicrobiales</taxon>
        <taxon>Verrucomicrobiaceae</taxon>
        <taxon>Phragmitibacter</taxon>
    </lineage>
</organism>
<comment type="caution">
    <text evidence="2">The sequence shown here is derived from an EMBL/GenBank/DDBJ whole genome shotgun (WGS) entry which is preliminary data.</text>
</comment>
<dbReference type="OrthoDB" id="5329963at2"/>
<dbReference type="Gene3D" id="3.40.50.150">
    <property type="entry name" value="Vaccinia Virus protein VP39"/>
    <property type="match status" value="1"/>
</dbReference>
<dbReference type="InterPro" id="IPR006342">
    <property type="entry name" value="FkbM_mtfrase"/>
</dbReference>
<dbReference type="Pfam" id="PF05050">
    <property type="entry name" value="Methyltransf_21"/>
    <property type="match status" value="1"/>
</dbReference>
<sequence>MSKLFSYFPKLILKRFNRTICYCSYPITGCHFRDDLRLVVGKDDPTCFDVGAHWGETIREYQSIFPECIIHSFEPARANLDVLAKLHRPPSVHVHPFALGDENGTSEFTLYEESVLNSFLQIDEAGPKASHQSIGTEKVKVMRLDQFAEDEGVAHIDLLKLDTQGFELAVLRGADRLLCDGRVKAILLELNFDALYQGQCRATEVMDFLQSRGYQLVDFYQKARRGHPLSWCNGLFVRVK</sequence>
<reference evidence="2 3" key="1">
    <citation type="submission" date="2019-05" db="EMBL/GenBank/DDBJ databases">
        <title>Verrucobacter flavum gen. nov., sp. nov. a new member of the family Verrucomicrobiaceae.</title>
        <authorList>
            <person name="Szuroczki S."/>
            <person name="Abbaszade G."/>
            <person name="Szabo A."/>
            <person name="Felfoldi T."/>
            <person name="Schumann P."/>
            <person name="Boka K."/>
            <person name="Keki Z."/>
            <person name="Toumi M."/>
            <person name="Toth E."/>
        </authorList>
    </citation>
    <scope>NUCLEOTIDE SEQUENCE [LARGE SCALE GENOMIC DNA]</scope>
    <source>
        <strain evidence="2 3">MG-N-17</strain>
    </source>
</reference>
<gene>
    <name evidence="2" type="ORF">FEM03_18000</name>
</gene>
<evidence type="ECO:0000313" key="2">
    <source>
        <dbReference type="EMBL" id="TLD69265.1"/>
    </source>
</evidence>
<accession>A0A5R8KBG9</accession>
<keyword evidence="2" id="KW-0808">Transferase</keyword>
<dbReference type="InterPro" id="IPR053188">
    <property type="entry name" value="FkbM_Methyltransferase"/>
</dbReference>
<keyword evidence="2" id="KW-0489">Methyltransferase</keyword>
<dbReference type="RefSeq" id="WP_138087680.1">
    <property type="nucleotide sequence ID" value="NZ_VAUV01000014.1"/>
</dbReference>
<dbReference type="NCBIfam" id="TIGR01444">
    <property type="entry name" value="fkbM_fam"/>
    <property type="match status" value="1"/>
</dbReference>
<protein>
    <submittedName>
        <fullName evidence="2">FkbM family methyltransferase</fullName>
    </submittedName>
</protein>
<dbReference type="Proteomes" id="UP000306196">
    <property type="component" value="Unassembled WGS sequence"/>
</dbReference>
<dbReference type="PANTHER" id="PTHR36973">
    <property type="entry name" value="SLL1456 PROTEIN-RELATED"/>
    <property type="match status" value="1"/>
</dbReference>
<dbReference type="GO" id="GO:0008171">
    <property type="term" value="F:O-methyltransferase activity"/>
    <property type="evidence" value="ECO:0007669"/>
    <property type="project" value="TreeGrafter"/>
</dbReference>
<keyword evidence="3" id="KW-1185">Reference proteome</keyword>
<dbReference type="PANTHER" id="PTHR36973:SF4">
    <property type="entry name" value="NODULATION PROTEIN"/>
    <property type="match status" value="1"/>
</dbReference>